<comment type="caution">
    <text evidence="2">The sequence shown here is derived from an EMBL/GenBank/DDBJ whole genome shotgun (WGS) entry which is preliminary data.</text>
</comment>
<reference evidence="2 3" key="1">
    <citation type="submission" date="2021-06" db="EMBL/GenBank/DDBJ databases">
        <authorList>
            <person name="Palmer J.M."/>
        </authorList>
    </citation>
    <scope>NUCLEOTIDE SEQUENCE [LARGE SCALE GENOMIC DNA]</scope>
    <source>
        <strain evidence="2 3">XR_2019</strain>
        <tissue evidence="2">Muscle</tissue>
    </source>
</reference>
<proteinExistence type="predicted"/>
<sequence>MSLGGGVAVLEQRVKIRVDSDYVPLKDTVTVLEDQAMKGNPSTQKVIAANLKQDMDTEHLSEDKKSMEMCYLKEEKLVTPNGKEKTSNTRNVKKQSGKNRFNESYHVSLNKALNDTDC</sequence>
<evidence type="ECO:0000313" key="2">
    <source>
        <dbReference type="EMBL" id="MEQ2275518.1"/>
    </source>
</evidence>
<evidence type="ECO:0000313" key="3">
    <source>
        <dbReference type="Proteomes" id="UP001444071"/>
    </source>
</evidence>
<organism evidence="2 3">
    <name type="scientific">Xenotaenia resolanae</name>
    <dbReference type="NCBI Taxonomy" id="208358"/>
    <lineage>
        <taxon>Eukaryota</taxon>
        <taxon>Metazoa</taxon>
        <taxon>Chordata</taxon>
        <taxon>Craniata</taxon>
        <taxon>Vertebrata</taxon>
        <taxon>Euteleostomi</taxon>
        <taxon>Actinopterygii</taxon>
        <taxon>Neopterygii</taxon>
        <taxon>Teleostei</taxon>
        <taxon>Neoteleostei</taxon>
        <taxon>Acanthomorphata</taxon>
        <taxon>Ovalentaria</taxon>
        <taxon>Atherinomorphae</taxon>
        <taxon>Cyprinodontiformes</taxon>
        <taxon>Goodeidae</taxon>
        <taxon>Xenotaenia</taxon>
    </lineage>
</organism>
<keyword evidence="3" id="KW-1185">Reference proteome</keyword>
<evidence type="ECO:0000256" key="1">
    <source>
        <dbReference type="SAM" id="MobiDB-lite"/>
    </source>
</evidence>
<name>A0ABV0X320_9TELE</name>
<dbReference type="EMBL" id="JAHRIM010081881">
    <property type="protein sequence ID" value="MEQ2275518.1"/>
    <property type="molecule type" value="Genomic_DNA"/>
</dbReference>
<protein>
    <submittedName>
        <fullName evidence="2">Uncharacterized protein</fullName>
    </submittedName>
</protein>
<dbReference type="Proteomes" id="UP001444071">
    <property type="component" value="Unassembled WGS sequence"/>
</dbReference>
<gene>
    <name evidence="2" type="ORF">XENORESO_004621</name>
</gene>
<accession>A0ABV0X320</accession>
<feature type="region of interest" description="Disordered" evidence="1">
    <location>
        <begin position="80"/>
        <end position="106"/>
    </location>
</feature>